<evidence type="ECO:0000256" key="1">
    <source>
        <dbReference type="ARBA" id="ARBA00009080"/>
    </source>
</evidence>
<evidence type="ECO:0000259" key="6">
    <source>
        <dbReference type="Pfam" id="PF14833"/>
    </source>
</evidence>
<dbReference type="PANTHER" id="PTHR22981:SF7">
    <property type="entry name" value="3-HYDROXYISOBUTYRATE DEHYDROGENASE, MITOCHONDRIAL"/>
    <property type="match status" value="1"/>
</dbReference>
<keyword evidence="2 7" id="KW-0560">Oxidoreductase</keyword>
<feature type="domain" description="3-hydroxyisobutyrate dehydrogenase-like NAD-binding" evidence="6">
    <location>
        <begin position="165"/>
        <end position="285"/>
    </location>
</feature>
<evidence type="ECO:0000259" key="5">
    <source>
        <dbReference type="Pfam" id="PF03446"/>
    </source>
</evidence>
<dbReference type="GO" id="GO:0008442">
    <property type="term" value="F:3-hydroxyisobutyrate dehydrogenase activity"/>
    <property type="evidence" value="ECO:0007669"/>
    <property type="project" value="UniProtKB-EC"/>
</dbReference>
<evidence type="ECO:0000313" key="8">
    <source>
        <dbReference type="Proteomes" id="UP000525923"/>
    </source>
</evidence>
<dbReference type="EC" id="1.1.1.31" evidence="7"/>
<evidence type="ECO:0000256" key="4">
    <source>
        <dbReference type="PIRSR" id="PIRSR000103-1"/>
    </source>
</evidence>
<dbReference type="Pfam" id="PF03446">
    <property type="entry name" value="NAD_binding_2"/>
    <property type="match status" value="1"/>
</dbReference>
<gene>
    <name evidence="7" type="ORF">HNQ44_001124</name>
</gene>
<dbReference type="PANTHER" id="PTHR22981">
    <property type="entry name" value="3-HYDROXYISOBUTYRATE DEHYDROGENASE-RELATED"/>
    <property type="match status" value="1"/>
</dbReference>
<dbReference type="OrthoDB" id="9786703at2"/>
<comment type="caution">
    <text evidence="7">The sequence shown here is derived from an EMBL/GenBank/DDBJ whole genome shotgun (WGS) entry which is preliminary data.</text>
</comment>
<dbReference type="GO" id="GO:0016054">
    <property type="term" value="P:organic acid catabolic process"/>
    <property type="evidence" value="ECO:0007669"/>
    <property type="project" value="UniProtKB-ARBA"/>
</dbReference>
<dbReference type="PIRSF" id="PIRSF000103">
    <property type="entry name" value="HIBADH"/>
    <property type="match status" value="1"/>
</dbReference>
<dbReference type="InterPro" id="IPR036291">
    <property type="entry name" value="NAD(P)-bd_dom_sf"/>
</dbReference>
<keyword evidence="8" id="KW-1185">Reference proteome</keyword>
<dbReference type="GO" id="GO:0050661">
    <property type="term" value="F:NADP binding"/>
    <property type="evidence" value="ECO:0007669"/>
    <property type="project" value="InterPro"/>
</dbReference>
<dbReference type="SUPFAM" id="SSF48179">
    <property type="entry name" value="6-phosphogluconate dehydrogenase C-terminal domain-like"/>
    <property type="match status" value="1"/>
</dbReference>
<organism evidence="7 8">
    <name type="scientific">Planococcus koreensis</name>
    <dbReference type="NCBI Taxonomy" id="112331"/>
    <lineage>
        <taxon>Bacteria</taxon>
        <taxon>Bacillati</taxon>
        <taxon>Bacillota</taxon>
        <taxon>Bacilli</taxon>
        <taxon>Bacillales</taxon>
        <taxon>Caryophanaceae</taxon>
        <taxon>Planococcus</taxon>
    </lineage>
</organism>
<accession>A0A7W8CQD7</accession>
<evidence type="ECO:0000313" key="7">
    <source>
        <dbReference type="EMBL" id="MBB5179700.1"/>
    </source>
</evidence>
<keyword evidence="3" id="KW-0520">NAD</keyword>
<dbReference type="InterPro" id="IPR013328">
    <property type="entry name" value="6PGD_dom2"/>
</dbReference>
<dbReference type="Gene3D" id="1.10.1040.10">
    <property type="entry name" value="N-(1-d-carboxylethyl)-l-norvaline Dehydrogenase, domain 2"/>
    <property type="match status" value="1"/>
</dbReference>
<dbReference type="Gene3D" id="3.40.50.720">
    <property type="entry name" value="NAD(P)-binding Rossmann-like Domain"/>
    <property type="match status" value="1"/>
</dbReference>
<dbReference type="PROSITE" id="PS00895">
    <property type="entry name" value="3_HYDROXYISOBUT_DH"/>
    <property type="match status" value="1"/>
</dbReference>
<evidence type="ECO:0000256" key="3">
    <source>
        <dbReference type="ARBA" id="ARBA00023027"/>
    </source>
</evidence>
<evidence type="ECO:0000256" key="2">
    <source>
        <dbReference type="ARBA" id="ARBA00023002"/>
    </source>
</evidence>
<dbReference type="InterPro" id="IPR002204">
    <property type="entry name" value="3-OH-isobutyrate_DH-rel_CS"/>
</dbReference>
<dbReference type="EMBL" id="JACHHE010000002">
    <property type="protein sequence ID" value="MBB5179700.1"/>
    <property type="molecule type" value="Genomic_DNA"/>
</dbReference>
<dbReference type="InterPro" id="IPR015815">
    <property type="entry name" value="HIBADH-related"/>
</dbReference>
<feature type="active site" evidence="4">
    <location>
        <position position="171"/>
    </location>
</feature>
<dbReference type="AlphaFoldDB" id="A0A7W8CQD7"/>
<dbReference type="InterPro" id="IPR008927">
    <property type="entry name" value="6-PGluconate_DH-like_C_sf"/>
</dbReference>
<dbReference type="InterPro" id="IPR006115">
    <property type="entry name" value="6PGDH_NADP-bd"/>
</dbReference>
<reference evidence="7 8" key="1">
    <citation type="submission" date="2020-08" db="EMBL/GenBank/DDBJ databases">
        <title>Genomic Encyclopedia of Type Strains, Phase IV (KMG-IV): sequencing the most valuable type-strain genomes for metagenomic binning, comparative biology and taxonomic classification.</title>
        <authorList>
            <person name="Goeker M."/>
        </authorList>
    </citation>
    <scope>NUCLEOTIDE SEQUENCE [LARGE SCALE GENOMIC DNA]</scope>
    <source>
        <strain evidence="7 8">DSM 15895</strain>
    </source>
</reference>
<dbReference type="InterPro" id="IPR029154">
    <property type="entry name" value="HIBADH-like_NADP-bd"/>
</dbReference>
<name>A0A7W8CQD7_9BACL</name>
<dbReference type="RefSeq" id="WP_158290616.1">
    <property type="nucleotide sequence ID" value="NZ_JACHHE010000002.1"/>
</dbReference>
<dbReference type="SUPFAM" id="SSF51735">
    <property type="entry name" value="NAD(P)-binding Rossmann-fold domains"/>
    <property type="match status" value="1"/>
</dbReference>
<proteinExistence type="inferred from homology"/>
<feature type="domain" description="6-phosphogluconate dehydrogenase NADP-binding" evidence="5">
    <location>
        <begin position="5"/>
        <end position="162"/>
    </location>
</feature>
<dbReference type="Pfam" id="PF14833">
    <property type="entry name" value="NAD_binding_11"/>
    <property type="match status" value="1"/>
</dbReference>
<sequence>MVRAGIIGLGNMGGRMVKRLLEGGAEVGIYDVNQEAIEAMVKLGAEKAESPADLARKFQYIITVLPNVYIVQETLQGNNGLMDGMNGESLLIEMTTSIPSVTKELSAAMKAKGLRMIDAPVSGGVKKAENGTLSIMVGGEESDYKEALPLLEMLGENINHVGAAGAGHTIKALNNMISATTLAATGEAMALGVKLGLDPAKMLDVINTSTGKSFSSDFKFPNQVLTRNFEVGFTLDLMVKDLKIAMSMAEQESVPMFISGASFQLWKKAWTEGRGSEDHTAIIKSIEEMFNVEIKG</sequence>
<dbReference type="GO" id="GO:0051287">
    <property type="term" value="F:NAD binding"/>
    <property type="evidence" value="ECO:0007669"/>
    <property type="project" value="InterPro"/>
</dbReference>
<comment type="similarity">
    <text evidence="1">Belongs to the HIBADH-related family.</text>
</comment>
<dbReference type="Proteomes" id="UP000525923">
    <property type="component" value="Unassembled WGS sequence"/>
</dbReference>
<protein>
    <submittedName>
        <fullName evidence="7">3-hydroxyisobutyrate dehydrogenase</fullName>
        <ecNumber evidence="7">1.1.1.31</ecNumber>
    </submittedName>
</protein>